<evidence type="ECO:0000256" key="1">
    <source>
        <dbReference type="ARBA" id="ARBA00004496"/>
    </source>
</evidence>
<dbReference type="AlphaFoldDB" id="A0A1H1RZC6"/>
<evidence type="ECO:0000313" key="6">
    <source>
        <dbReference type="EMBL" id="SDS41104.1"/>
    </source>
</evidence>
<evidence type="ECO:0000256" key="4">
    <source>
        <dbReference type="ARBA" id="ARBA00037131"/>
    </source>
</evidence>
<dbReference type="GO" id="GO:0005737">
    <property type="term" value="C:cytoplasm"/>
    <property type="evidence" value="ECO:0007669"/>
    <property type="project" value="UniProtKB-SubCell"/>
</dbReference>
<keyword evidence="7" id="KW-1185">Reference proteome</keyword>
<comment type="subcellular location">
    <subcellularLocation>
        <location evidence="1">Cytoplasm</location>
    </subcellularLocation>
</comment>
<sequence length="294" mass="32341">MQEIRSILVVLEPEDTQGLALKRARLIANATQSELHLLVCDKLHDHSAFLDEIAEELRVDGYTVTARQDWQESSHQTIIAAQQAEGCGLVIKQHLPDNPLKKALLTPDDWKLMRFCPCPVLLVKTDRPWSGGKVLAAVDVGSDDPEHRDLHAGIVCHAYELAHLAKGELHVLSAHPAPVLSAADPTFQLRETIAARYREACQRFQDEYGLSNRQLHVAEGPADILIPQLALQLDVGVTVIGSVARTGLSGVLIGNTAEVVLDTLESDVLVVKPDDICEHLEEQLLQAEKRGQTR</sequence>
<feature type="domain" description="UspA" evidence="5">
    <location>
        <begin position="133"/>
        <end position="272"/>
    </location>
</feature>
<proteinExistence type="inferred from homology"/>
<reference evidence="7" key="1">
    <citation type="submission" date="2016-10" db="EMBL/GenBank/DDBJ databases">
        <authorList>
            <person name="Varghese N."/>
            <person name="Submissions S."/>
        </authorList>
    </citation>
    <scope>NUCLEOTIDE SEQUENCE [LARGE SCALE GENOMIC DNA]</scope>
    <source>
        <strain evidence="7">KCTC 32247</strain>
    </source>
</reference>
<dbReference type="OrthoDB" id="239260at2"/>
<dbReference type="InterPro" id="IPR006016">
    <property type="entry name" value="UspA"/>
</dbReference>
<dbReference type="Gene3D" id="3.40.50.12370">
    <property type="match status" value="1"/>
</dbReference>
<accession>A0A1H1RZC6</accession>
<name>A0A1H1RZC6_9PSED</name>
<evidence type="ECO:0000256" key="3">
    <source>
        <dbReference type="ARBA" id="ARBA00022490"/>
    </source>
</evidence>
<organism evidence="6 7">
    <name type="scientific">Pseudomonas oryzae</name>
    <dbReference type="NCBI Taxonomy" id="1392877"/>
    <lineage>
        <taxon>Bacteria</taxon>
        <taxon>Pseudomonadati</taxon>
        <taxon>Pseudomonadota</taxon>
        <taxon>Gammaproteobacteria</taxon>
        <taxon>Pseudomonadales</taxon>
        <taxon>Pseudomonadaceae</taxon>
        <taxon>Pseudomonas</taxon>
    </lineage>
</organism>
<gene>
    <name evidence="6" type="ORF">SAMN05216221_1758</name>
</gene>
<dbReference type="Pfam" id="PF00582">
    <property type="entry name" value="Usp"/>
    <property type="match status" value="1"/>
</dbReference>
<comment type="function">
    <text evidence="4">Required for resistance to DNA-damaging agents.</text>
</comment>
<dbReference type="EMBL" id="LT629751">
    <property type="protein sequence ID" value="SDS41104.1"/>
    <property type="molecule type" value="Genomic_DNA"/>
</dbReference>
<comment type="similarity">
    <text evidence="2">Belongs to the universal stress protein A family.</text>
</comment>
<dbReference type="Proteomes" id="UP000243359">
    <property type="component" value="Chromosome I"/>
</dbReference>
<protein>
    <submittedName>
        <fullName evidence="6">Nucleotide-binding universal stress protein, UspA family</fullName>
    </submittedName>
</protein>
<keyword evidence="3" id="KW-0963">Cytoplasm</keyword>
<dbReference type="PANTHER" id="PTHR47892">
    <property type="entry name" value="UNIVERSAL STRESS PROTEIN E"/>
    <property type="match status" value="1"/>
</dbReference>
<evidence type="ECO:0000259" key="5">
    <source>
        <dbReference type="Pfam" id="PF00582"/>
    </source>
</evidence>
<dbReference type="STRING" id="1392877.SAMN05216221_1758"/>
<evidence type="ECO:0000256" key="2">
    <source>
        <dbReference type="ARBA" id="ARBA00008791"/>
    </source>
</evidence>
<dbReference type="SUPFAM" id="SSF52402">
    <property type="entry name" value="Adenine nucleotide alpha hydrolases-like"/>
    <property type="match status" value="2"/>
</dbReference>
<dbReference type="RefSeq" id="WP_090348584.1">
    <property type="nucleotide sequence ID" value="NZ_LT629751.1"/>
</dbReference>
<dbReference type="PANTHER" id="PTHR47892:SF1">
    <property type="entry name" value="UNIVERSAL STRESS PROTEIN E"/>
    <property type="match status" value="1"/>
</dbReference>
<evidence type="ECO:0000313" key="7">
    <source>
        <dbReference type="Proteomes" id="UP000243359"/>
    </source>
</evidence>